<reference evidence="7" key="1">
    <citation type="submission" date="2022-09" db="EMBL/GenBank/DDBJ databases">
        <title>Culturomic study of gut microbiota in children with autism spectrum disorder.</title>
        <authorList>
            <person name="Efimov B.A."/>
            <person name="Chaplin A.V."/>
            <person name="Sokolova S.R."/>
            <person name="Pikina A.P."/>
            <person name="Korzhanova M."/>
            <person name="Belova V."/>
            <person name="Korostin D."/>
        </authorList>
    </citation>
    <scope>NUCLEOTIDE SEQUENCE</scope>
    <source>
        <strain evidence="7">ASD5510</strain>
    </source>
</reference>
<evidence type="ECO:0000256" key="2">
    <source>
        <dbReference type="ARBA" id="ARBA00013855"/>
    </source>
</evidence>
<dbReference type="Proteomes" id="UP001065549">
    <property type="component" value="Unassembled WGS sequence"/>
</dbReference>
<dbReference type="InterPro" id="IPR042175">
    <property type="entry name" value="Cell/Rod_MreC_2"/>
</dbReference>
<protein>
    <recommendedName>
        <fullName evidence="2">Cell shape-determining protein MreC</fullName>
    </recommendedName>
    <alternativeName>
        <fullName evidence="4">Cell shape protein MreC</fullName>
    </alternativeName>
</protein>
<evidence type="ECO:0000256" key="3">
    <source>
        <dbReference type="ARBA" id="ARBA00022960"/>
    </source>
</evidence>
<dbReference type="GO" id="GO:0005886">
    <property type="term" value="C:plasma membrane"/>
    <property type="evidence" value="ECO:0007669"/>
    <property type="project" value="TreeGrafter"/>
</dbReference>
<dbReference type="Gene3D" id="2.40.10.350">
    <property type="entry name" value="Rod shape-determining protein MreC, domain 2"/>
    <property type="match status" value="1"/>
</dbReference>
<gene>
    <name evidence="7" type="primary">mreC</name>
    <name evidence="7" type="ORF">OBO34_19190</name>
</gene>
<comment type="similarity">
    <text evidence="1">Belongs to the MreC family.</text>
</comment>
<evidence type="ECO:0000313" key="8">
    <source>
        <dbReference type="Proteomes" id="UP001065549"/>
    </source>
</evidence>
<evidence type="ECO:0000256" key="1">
    <source>
        <dbReference type="ARBA" id="ARBA00009369"/>
    </source>
</evidence>
<evidence type="ECO:0000256" key="5">
    <source>
        <dbReference type="SAM" id="Coils"/>
    </source>
</evidence>
<dbReference type="GO" id="GO:0008360">
    <property type="term" value="P:regulation of cell shape"/>
    <property type="evidence" value="ECO:0007669"/>
    <property type="project" value="UniProtKB-KW"/>
</dbReference>
<feature type="domain" description="Rod shape-determining protein MreC beta-barrel core" evidence="6">
    <location>
        <begin position="111"/>
        <end position="255"/>
    </location>
</feature>
<evidence type="ECO:0000259" key="6">
    <source>
        <dbReference type="Pfam" id="PF04085"/>
    </source>
</evidence>
<dbReference type="PANTHER" id="PTHR34138">
    <property type="entry name" value="CELL SHAPE-DETERMINING PROTEIN MREC"/>
    <property type="match status" value="1"/>
</dbReference>
<dbReference type="PANTHER" id="PTHR34138:SF1">
    <property type="entry name" value="CELL SHAPE-DETERMINING PROTEIN MREC"/>
    <property type="match status" value="1"/>
</dbReference>
<dbReference type="Pfam" id="PF04085">
    <property type="entry name" value="MreC"/>
    <property type="match status" value="1"/>
</dbReference>
<dbReference type="InterPro" id="IPR007221">
    <property type="entry name" value="MreC"/>
</dbReference>
<sequence>MAAIVSFALIAALFRTGDGQTGIKERLQNAAGYVAEPAAKAVDGIKRGFSGIFRFKAITAENQQLIEERDLLKQENARLALDREEKQELEELSRIFHYDAAKKGEIQAADVIAVNYSNWEGVFTINKGSEDGLQTGCTVISGDGLVGKIAEVAKKTAKVETILANNNKVSFRAAGEDGQTGVLQSDGTGLNGYLLQEGELVKKGDTLMTSGIGTYSKGLKIGKVTEVEKKTGTQRVLIKADPVVSFFKLRKVAVIL</sequence>
<accession>A0A9J6QY75</accession>
<feature type="coiled-coil region" evidence="5">
    <location>
        <begin position="55"/>
        <end position="92"/>
    </location>
</feature>
<dbReference type="RefSeq" id="WP_253019344.1">
    <property type="nucleotide sequence ID" value="NZ_JAOSHN010000010.1"/>
</dbReference>
<name>A0A9J6QY75_9FIRM</name>
<dbReference type="AlphaFoldDB" id="A0A9J6QY75"/>
<proteinExistence type="inferred from homology"/>
<dbReference type="InterPro" id="IPR042177">
    <property type="entry name" value="Cell/Rod_1"/>
</dbReference>
<dbReference type="EMBL" id="JAOSHN010000010">
    <property type="protein sequence ID" value="MCU7380441.1"/>
    <property type="molecule type" value="Genomic_DNA"/>
</dbReference>
<dbReference type="PIRSF" id="PIRSF038471">
    <property type="entry name" value="MreC"/>
    <property type="match status" value="1"/>
</dbReference>
<dbReference type="Gene3D" id="2.40.10.340">
    <property type="entry name" value="Rod shape-determining protein MreC, domain 1"/>
    <property type="match status" value="1"/>
</dbReference>
<dbReference type="InterPro" id="IPR055342">
    <property type="entry name" value="MreC_beta-barrel_core"/>
</dbReference>
<keyword evidence="5" id="KW-0175">Coiled coil</keyword>
<comment type="caution">
    <text evidence="7">The sequence shown here is derived from an EMBL/GenBank/DDBJ whole genome shotgun (WGS) entry which is preliminary data.</text>
</comment>
<evidence type="ECO:0000256" key="4">
    <source>
        <dbReference type="ARBA" id="ARBA00032089"/>
    </source>
</evidence>
<organism evidence="7 8">
    <name type="scientific">Hominibacterium faecale</name>
    <dbReference type="NCBI Taxonomy" id="2839743"/>
    <lineage>
        <taxon>Bacteria</taxon>
        <taxon>Bacillati</taxon>
        <taxon>Bacillota</taxon>
        <taxon>Clostridia</taxon>
        <taxon>Peptostreptococcales</taxon>
        <taxon>Anaerovoracaceae</taxon>
        <taxon>Hominibacterium</taxon>
    </lineage>
</organism>
<dbReference type="NCBIfam" id="TIGR00219">
    <property type="entry name" value="mreC"/>
    <property type="match status" value="1"/>
</dbReference>
<keyword evidence="3" id="KW-0133">Cell shape</keyword>
<keyword evidence="8" id="KW-1185">Reference proteome</keyword>
<evidence type="ECO:0000313" key="7">
    <source>
        <dbReference type="EMBL" id="MCU7380441.1"/>
    </source>
</evidence>